<evidence type="ECO:0000256" key="3">
    <source>
        <dbReference type="ARBA" id="ARBA00022989"/>
    </source>
</evidence>
<dbReference type="Gene3D" id="1.20.120.550">
    <property type="entry name" value="Membrane associated eicosanoid/glutathione metabolism-like domain"/>
    <property type="match status" value="1"/>
</dbReference>
<reference evidence="7" key="2">
    <citation type="journal article" date="2017" name="Plant Physiol. Biochem.">
        <title>Differential oxidative and antioxidative response of duckweed Lemna minor toward plant growth promoting/inhibiting bacteria.</title>
        <authorList>
            <person name="Ishizawa H."/>
            <person name="Kuroda M."/>
            <person name="Morikawa M."/>
            <person name="Ike M."/>
        </authorList>
    </citation>
    <scope>NUCLEOTIDE SEQUENCE [LARGE SCALE GENOMIC DNA]</scope>
    <source>
        <strain evidence="7">M6</strain>
    </source>
</reference>
<sequence>MPNTLLILWPMGALAALTFVMLTGILITRLAAAKAGQVTPRDFAFGESERVPKQSRLISRNYSSLFELPVLFYVLCLMLFVTKTVSDGQLILAWAYVALRVLHSLIHVTINHILFRLLAFAGSVTVLLTMWVLFFVRLA</sequence>
<dbReference type="Pfam" id="PF01124">
    <property type="entry name" value="MAPEG"/>
    <property type="match status" value="1"/>
</dbReference>
<feature type="transmembrane region" description="Helical" evidence="5">
    <location>
        <begin position="6"/>
        <end position="27"/>
    </location>
</feature>
<dbReference type="AlphaFoldDB" id="A0A3G9G1P2"/>
<keyword evidence="4 5" id="KW-0472">Membrane</keyword>
<dbReference type="EMBL" id="AP018827">
    <property type="protein sequence ID" value="BBF80617.1"/>
    <property type="molecule type" value="Genomic_DNA"/>
</dbReference>
<proteinExistence type="predicted"/>
<feature type="transmembrane region" description="Helical" evidence="5">
    <location>
        <begin position="62"/>
        <end position="82"/>
    </location>
</feature>
<dbReference type="InterPro" id="IPR001129">
    <property type="entry name" value="Membr-assoc_MAPEG"/>
</dbReference>
<evidence type="ECO:0008006" key="8">
    <source>
        <dbReference type="Google" id="ProtNLM"/>
    </source>
</evidence>
<reference evidence="7" key="1">
    <citation type="journal article" date="2017" name="Biotechnol. Biofuels">
        <title>Evaluation of environmental bacterial communities as a factor affecting the growth of duckweed Lemna minor.</title>
        <authorList>
            <person name="Ishizawa H."/>
            <person name="Kuroda M."/>
            <person name="Morikawa M."/>
            <person name="Ike M."/>
        </authorList>
    </citation>
    <scope>NUCLEOTIDE SEQUENCE [LARGE SCALE GENOMIC DNA]</scope>
    <source>
        <strain evidence="7">M6</strain>
    </source>
</reference>
<evidence type="ECO:0000256" key="4">
    <source>
        <dbReference type="ARBA" id="ARBA00023136"/>
    </source>
</evidence>
<keyword evidence="2 5" id="KW-0812">Transmembrane</keyword>
<gene>
    <name evidence="6" type="ORF">EM6_1201</name>
</gene>
<dbReference type="Proteomes" id="UP000278756">
    <property type="component" value="Chromosome 1"/>
</dbReference>
<evidence type="ECO:0000313" key="6">
    <source>
        <dbReference type="EMBL" id="BBF80617.1"/>
    </source>
</evidence>
<dbReference type="SUPFAM" id="SSF161084">
    <property type="entry name" value="MAPEG domain-like"/>
    <property type="match status" value="1"/>
</dbReference>
<feature type="transmembrane region" description="Helical" evidence="5">
    <location>
        <begin position="113"/>
        <end position="136"/>
    </location>
</feature>
<evidence type="ECO:0000256" key="5">
    <source>
        <dbReference type="SAM" id="Phobius"/>
    </source>
</evidence>
<dbReference type="RefSeq" id="WP_126421054.1">
    <property type="nucleotide sequence ID" value="NZ_AP018827.1"/>
</dbReference>
<feature type="transmembrane region" description="Helical" evidence="5">
    <location>
        <begin position="88"/>
        <end position="106"/>
    </location>
</feature>
<name>A0A3G9G1P2_9CAUL</name>
<accession>A0A3G9G1P2</accession>
<keyword evidence="3 5" id="KW-1133">Transmembrane helix</keyword>
<organism evidence="6 7">
    <name type="scientific">Asticcacaulis excentricus</name>
    <dbReference type="NCBI Taxonomy" id="78587"/>
    <lineage>
        <taxon>Bacteria</taxon>
        <taxon>Pseudomonadati</taxon>
        <taxon>Pseudomonadota</taxon>
        <taxon>Alphaproteobacteria</taxon>
        <taxon>Caulobacterales</taxon>
        <taxon>Caulobacteraceae</taxon>
        <taxon>Asticcacaulis</taxon>
    </lineage>
</organism>
<dbReference type="InterPro" id="IPR023352">
    <property type="entry name" value="MAPEG-like_dom_sf"/>
</dbReference>
<evidence type="ECO:0000313" key="7">
    <source>
        <dbReference type="Proteomes" id="UP000278756"/>
    </source>
</evidence>
<comment type="subcellular location">
    <subcellularLocation>
        <location evidence="1">Membrane</location>
    </subcellularLocation>
</comment>
<dbReference type="OrthoDB" id="5516290at2"/>
<protein>
    <recommendedName>
        <fullName evidence="8">MAPEG family protein</fullName>
    </recommendedName>
</protein>
<evidence type="ECO:0000256" key="1">
    <source>
        <dbReference type="ARBA" id="ARBA00004370"/>
    </source>
</evidence>
<evidence type="ECO:0000256" key="2">
    <source>
        <dbReference type="ARBA" id="ARBA00022692"/>
    </source>
</evidence>
<dbReference type="GO" id="GO:0016020">
    <property type="term" value="C:membrane"/>
    <property type="evidence" value="ECO:0007669"/>
    <property type="project" value="UniProtKB-SubCell"/>
</dbReference>